<protein>
    <submittedName>
        <fullName evidence="1">Uncharacterized protein</fullName>
    </submittedName>
</protein>
<name>A0AA88KKW0_NAELO</name>
<keyword evidence="2" id="KW-1185">Reference proteome</keyword>
<dbReference type="GeneID" id="68095054"/>
<accession>A0AA88KKW0</accession>
<comment type="caution">
    <text evidence="1">The sequence shown here is derived from an EMBL/GenBank/DDBJ whole genome shotgun (WGS) entry which is preliminary data.</text>
</comment>
<gene>
    <name evidence="1" type="ORF">C9374_002599</name>
</gene>
<reference evidence="1 2" key="1">
    <citation type="journal article" date="2018" name="BMC Genomics">
        <title>The genome of Naegleria lovaniensis, the basis for a comparative approach to unravel pathogenicity factors of the human pathogenic amoeba N. fowleri.</title>
        <authorList>
            <person name="Liechti N."/>
            <person name="Schurch N."/>
            <person name="Bruggmann R."/>
            <person name="Wittwer M."/>
        </authorList>
    </citation>
    <scope>NUCLEOTIDE SEQUENCE [LARGE SCALE GENOMIC DNA]</scope>
    <source>
        <strain evidence="1 2">ATCC 30569</strain>
    </source>
</reference>
<dbReference type="Proteomes" id="UP000816034">
    <property type="component" value="Unassembled WGS sequence"/>
</dbReference>
<proteinExistence type="predicted"/>
<dbReference type="RefSeq" id="XP_044550145.1">
    <property type="nucleotide sequence ID" value="XM_044692033.1"/>
</dbReference>
<evidence type="ECO:0000313" key="2">
    <source>
        <dbReference type="Proteomes" id="UP000816034"/>
    </source>
</evidence>
<dbReference type="EMBL" id="PYSW02000016">
    <property type="protein sequence ID" value="KAG2386153.1"/>
    <property type="molecule type" value="Genomic_DNA"/>
</dbReference>
<sequence>MMQDDHEQQHRSSSSETTTPMNRDYYIQYYTQKLQAMAIERQNQALSQVEQLFQHQPHLVSELIHSEMVQAFLNPVHQSSLMIAPSIKCLKTLIVILTTVHILIQQVSSAPSEEQQLLNQEQALLQYFISSGCRNNMEMYQWLKGIQQSMMNMLGLENHSEQEQQHYQQQALYWYKALERYFDLVLFPELKKNISIIMYDHLRHQRAIKRMKRRLLCFYYLNLWTLFTPF</sequence>
<organism evidence="1 2">
    <name type="scientific">Naegleria lovaniensis</name>
    <name type="common">Amoeba</name>
    <dbReference type="NCBI Taxonomy" id="51637"/>
    <lineage>
        <taxon>Eukaryota</taxon>
        <taxon>Discoba</taxon>
        <taxon>Heterolobosea</taxon>
        <taxon>Tetramitia</taxon>
        <taxon>Eutetramitia</taxon>
        <taxon>Vahlkampfiidae</taxon>
        <taxon>Naegleria</taxon>
    </lineage>
</organism>
<evidence type="ECO:0000313" key="1">
    <source>
        <dbReference type="EMBL" id="KAG2386153.1"/>
    </source>
</evidence>
<dbReference type="AlphaFoldDB" id="A0AA88KKW0"/>